<dbReference type="STRING" id="413071.G9MF93"/>
<evidence type="ECO:0000313" key="3">
    <source>
        <dbReference type="Proteomes" id="UP000007115"/>
    </source>
</evidence>
<dbReference type="Pfam" id="PF11905">
    <property type="entry name" value="DUF3425"/>
    <property type="match status" value="1"/>
</dbReference>
<dbReference type="eggNOG" id="ENOG502S6JE">
    <property type="taxonomic scope" value="Eukaryota"/>
</dbReference>
<accession>G9MF93</accession>
<dbReference type="GeneID" id="25793271"/>
<dbReference type="OrthoDB" id="2245989at2759"/>
<evidence type="ECO:0008006" key="4">
    <source>
        <dbReference type="Google" id="ProtNLM"/>
    </source>
</evidence>
<dbReference type="PANTHER" id="PTHR38116">
    <property type="entry name" value="CHROMOSOME 7, WHOLE GENOME SHOTGUN SEQUENCE"/>
    <property type="match status" value="1"/>
</dbReference>
<comment type="caution">
    <text evidence="2">The sequence shown here is derived from an EMBL/GenBank/DDBJ whole genome shotgun (WGS) entry which is preliminary data.</text>
</comment>
<dbReference type="PANTHER" id="PTHR38116:SF1">
    <property type="entry name" value="BZIP DOMAIN-CONTAINING PROTEIN"/>
    <property type="match status" value="1"/>
</dbReference>
<dbReference type="InterPro" id="IPR021833">
    <property type="entry name" value="DUF3425"/>
</dbReference>
<dbReference type="AlphaFoldDB" id="G9MF93"/>
<dbReference type="CDD" id="cd14688">
    <property type="entry name" value="bZIP_YAP"/>
    <property type="match status" value="1"/>
</dbReference>
<organism evidence="2 3">
    <name type="scientific">Hypocrea virens (strain Gv29-8 / FGSC 10586)</name>
    <name type="common">Gliocladium virens</name>
    <name type="synonym">Trichoderma virens</name>
    <dbReference type="NCBI Taxonomy" id="413071"/>
    <lineage>
        <taxon>Eukaryota</taxon>
        <taxon>Fungi</taxon>
        <taxon>Dikarya</taxon>
        <taxon>Ascomycota</taxon>
        <taxon>Pezizomycotina</taxon>
        <taxon>Sordariomycetes</taxon>
        <taxon>Hypocreomycetidae</taxon>
        <taxon>Hypocreales</taxon>
        <taxon>Hypocreaceae</taxon>
        <taxon>Trichoderma</taxon>
    </lineage>
</organism>
<dbReference type="VEuPathDB" id="FungiDB:TRIVIDRAFT_33951"/>
<protein>
    <recommendedName>
        <fullName evidence="4">BZIP domain-containing protein</fullName>
    </recommendedName>
</protein>
<evidence type="ECO:0000313" key="2">
    <source>
        <dbReference type="EMBL" id="EHK27059.1"/>
    </source>
</evidence>
<dbReference type="Proteomes" id="UP000007115">
    <property type="component" value="Unassembled WGS sequence"/>
</dbReference>
<keyword evidence="3" id="KW-1185">Reference proteome</keyword>
<dbReference type="RefSeq" id="XP_013961275.1">
    <property type="nucleotide sequence ID" value="XM_014105800.1"/>
</dbReference>
<gene>
    <name evidence="2" type="ORF">TRIVIDRAFT_33951</name>
</gene>
<reference evidence="2 3" key="1">
    <citation type="journal article" date="2011" name="Genome Biol.">
        <title>Comparative genome sequence analysis underscores mycoparasitism as the ancestral life style of Trichoderma.</title>
        <authorList>
            <person name="Kubicek C.P."/>
            <person name="Herrera-Estrella A."/>
            <person name="Seidl-Seiboth V."/>
            <person name="Martinez D.A."/>
            <person name="Druzhinina I.S."/>
            <person name="Thon M."/>
            <person name="Zeilinger S."/>
            <person name="Casas-Flores S."/>
            <person name="Horwitz B.A."/>
            <person name="Mukherjee P.K."/>
            <person name="Mukherjee M."/>
            <person name="Kredics L."/>
            <person name="Alcaraz L.D."/>
            <person name="Aerts A."/>
            <person name="Antal Z."/>
            <person name="Atanasova L."/>
            <person name="Cervantes-Badillo M.G."/>
            <person name="Challacombe J."/>
            <person name="Chertkov O."/>
            <person name="McCluskey K."/>
            <person name="Coulpier F."/>
            <person name="Deshpande N."/>
            <person name="von Doehren H."/>
            <person name="Ebbole D.J."/>
            <person name="Esquivel-Naranjo E.U."/>
            <person name="Fekete E."/>
            <person name="Flipphi M."/>
            <person name="Glaser F."/>
            <person name="Gomez-Rodriguez E.Y."/>
            <person name="Gruber S."/>
            <person name="Han C."/>
            <person name="Henrissat B."/>
            <person name="Hermosa R."/>
            <person name="Hernandez-Onate M."/>
            <person name="Karaffa L."/>
            <person name="Kosti I."/>
            <person name="Le Crom S."/>
            <person name="Lindquist E."/>
            <person name="Lucas S."/>
            <person name="Luebeck M."/>
            <person name="Luebeck P.S."/>
            <person name="Margeot A."/>
            <person name="Metz B."/>
            <person name="Misra M."/>
            <person name="Nevalainen H."/>
            <person name="Omann M."/>
            <person name="Packer N."/>
            <person name="Perrone G."/>
            <person name="Uresti-Rivera E.E."/>
            <person name="Salamov A."/>
            <person name="Schmoll M."/>
            <person name="Seiboth B."/>
            <person name="Shapiro H."/>
            <person name="Sukno S."/>
            <person name="Tamayo-Ramos J.A."/>
            <person name="Tisch D."/>
            <person name="Wiest A."/>
            <person name="Wilkinson H.H."/>
            <person name="Zhang M."/>
            <person name="Coutinho P.M."/>
            <person name="Kenerley C.M."/>
            <person name="Monte E."/>
            <person name="Baker S.E."/>
            <person name="Grigoriev I.V."/>
        </authorList>
    </citation>
    <scope>NUCLEOTIDE SEQUENCE [LARGE SCALE GENOMIC DNA]</scope>
    <source>
        <strain evidence="3">Gv29-8 / FGSC 10586</strain>
    </source>
</reference>
<proteinExistence type="predicted"/>
<evidence type="ECO:0000256" key="1">
    <source>
        <dbReference type="SAM" id="MobiDB-lite"/>
    </source>
</evidence>
<feature type="region of interest" description="Disordered" evidence="1">
    <location>
        <begin position="49"/>
        <end position="70"/>
    </location>
</feature>
<dbReference type="InParanoid" id="G9MF93"/>
<sequence length="292" mass="33511">MLHTRDTTSIMLNDDDEWRGTTDPSVRRRVQNRLNQRAYRQRRLMLGTTDKTPKRATMDGKSPVTGRPQARDRKFIGKPCLASNIRIDPSPWYTNPATVVEQFQELKLGRHAGRSPSNDHLLCIMQFNVMRAFGTISSIIGLSPDNLIDECASSPFFSYTSPADNMPQFRLPQSLAPTALQRSIPHHPWFDILPFPQMRDNLLSLESGTSTVMEHHRYDADSLCHWMVGLDTSQTESGLILWGDPWNLASWEVTAEFFYKWGWTLEGCVDLFKSTNYWRARRGEKPLFKTGC</sequence>
<dbReference type="OMA" id="WKDPWDP"/>
<dbReference type="HOGENOM" id="CLU_033726_0_0_1"/>
<name>G9MF93_HYPVG</name>
<dbReference type="EMBL" id="ABDF02000001">
    <property type="protein sequence ID" value="EHK27059.1"/>
    <property type="molecule type" value="Genomic_DNA"/>
</dbReference>